<dbReference type="CDD" id="cd00223">
    <property type="entry name" value="TOPRIM_TopoIIB_SPO"/>
    <property type="match status" value="1"/>
</dbReference>
<evidence type="ECO:0000259" key="14">
    <source>
        <dbReference type="Pfam" id="PF21180"/>
    </source>
</evidence>
<dbReference type="GO" id="GO:0000706">
    <property type="term" value="P:meiotic DNA double-strand break processing"/>
    <property type="evidence" value="ECO:0007669"/>
    <property type="project" value="TreeGrafter"/>
</dbReference>
<evidence type="ECO:0000256" key="10">
    <source>
        <dbReference type="ARBA" id="ARBA00023235"/>
    </source>
</evidence>
<dbReference type="GO" id="GO:0042138">
    <property type="term" value="P:meiotic DNA double-strand break formation"/>
    <property type="evidence" value="ECO:0007669"/>
    <property type="project" value="InterPro"/>
</dbReference>
<dbReference type="InterPro" id="IPR034136">
    <property type="entry name" value="TOPRIM_Topo6A/Spo11"/>
</dbReference>
<dbReference type="Pfam" id="PF04406">
    <property type="entry name" value="TP6A_N"/>
    <property type="match status" value="1"/>
</dbReference>
<dbReference type="AlphaFoldDB" id="A0A371CX12"/>
<evidence type="ECO:0000256" key="9">
    <source>
        <dbReference type="ARBA" id="ARBA00023125"/>
    </source>
</evidence>
<keyword evidence="6" id="KW-0479">Metal-binding</keyword>
<accession>A0A371CX12</accession>
<dbReference type="GO" id="GO:0003677">
    <property type="term" value="F:DNA binding"/>
    <property type="evidence" value="ECO:0007669"/>
    <property type="project" value="UniProtKB-UniRule"/>
</dbReference>
<evidence type="ECO:0000256" key="6">
    <source>
        <dbReference type="ARBA" id="ARBA00022723"/>
    </source>
</evidence>
<dbReference type="Proteomes" id="UP000256964">
    <property type="component" value="Unassembled WGS sequence"/>
</dbReference>
<dbReference type="GO" id="GO:0007131">
    <property type="term" value="P:reciprocal meiotic recombination"/>
    <property type="evidence" value="ECO:0007669"/>
    <property type="project" value="TreeGrafter"/>
</dbReference>
<evidence type="ECO:0000256" key="2">
    <source>
        <dbReference type="ARBA" id="ARBA00001946"/>
    </source>
</evidence>
<dbReference type="OrthoDB" id="5377392at2759"/>
<organism evidence="15 16">
    <name type="scientific">Lentinus brumalis</name>
    <dbReference type="NCBI Taxonomy" id="2498619"/>
    <lineage>
        <taxon>Eukaryota</taxon>
        <taxon>Fungi</taxon>
        <taxon>Dikarya</taxon>
        <taxon>Basidiomycota</taxon>
        <taxon>Agaricomycotina</taxon>
        <taxon>Agaricomycetes</taxon>
        <taxon>Polyporales</taxon>
        <taxon>Polyporaceae</taxon>
        <taxon>Lentinus</taxon>
    </lineage>
</organism>
<dbReference type="EMBL" id="KZ857444">
    <property type="protein sequence ID" value="RDX44832.1"/>
    <property type="molecule type" value="Genomic_DNA"/>
</dbReference>
<evidence type="ECO:0000313" key="15">
    <source>
        <dbReference type="EMBL" id="RDX44832.1"/>
    </source>
</evidence>
<keyword evidence="8 12" id="KW-0799">Topoisomerase</keyword>
<dbReference type="InterPro" id="IPR013048">
    <property type="entry name" value="Meiotic_Spo11"/>
</dbReference>
<reference evidence="15 16" key="1">
    <citation type="journal article" date="2018" name="Biotechnol. Biofuels">
        <title>Integrative visual omics of the white-rot fungus Polyporus brumalis exposes the biotechnological potential of its oxidative enzymes for delignifying raw plant biomass.</title>
        <authorList>
            <person name="Miyauchi S."/>
            <person name="Rancon A."/>
            <person name="Drula E."/>
            <person name="Hage H."/>
            <person name="Chaduli D."/>
            <person name="Favel A."/>
            <person name="Grisel S."/>
            <person name="Henrissat B."/>
            <person name="Herpoel-Gimbert I."/>
            <person name="Ruiz-Duenas F.J."/>
            <person name="Chevret D."/>
            <person name="Hainaut M."/>
            <person name="Lin J."/>
            <person name="Wang M."/>
            <person name="Pangilinan J."/>
            <person name="Lipzen A."/>
            <person name="Lesage-Meessen L."/>
            <person name="Navarro D."/>
            <person name="Riley R."/>
            <person name="Grigoriev I.V."/>
            <person name="Zhou S."/>
            <person name="Raouche S."/>
            <person name="Rosso M.N."/>
        </authorList>
    </citation>
    <scope>NUCLEOTIDE SEQUENCE [LARGE SCALE GENOMIC DNA]</scope>
    <source>
        <strain evidence="15 16">BRFM 1820</strain>
    </source>
</reference>
<dbReference type="SUPFAM" id="SSF56726">
    <property type="entry name" value="DNA topoisomerase IV, alpha subunit"/>
    <property type="match status" value="1"/>
</dbReference>
<dbReference type="Pfam" id="PF21180">
    <property type="entry name" value="TOP6A-Spo11_Toprim"/>
    <property type="match status" value="1"/>
</dbReference>
<dbReference type="PRINTS" id="PR01550">
    <property type="entry name" value="TOP6AFAMILY"/>
</dbReference>
<comment type="similarity">
    <text evidence="4 12">Belongs to the TOP6A family.</text>
</comment>
<keyword evidence="11" id="KW-0539">Nucleus</keyword>
<dbReference type="Gene3D" id="3.40.1360.10">
    <property type="match status" value="1"/>
</dbReference>
<sequence>MKNLVWDEALENVEDLVLSFLTQLSEALPDAYSHSDVDLRTASGKKVVLRLADRTKEYCEGNTPQRQLVFPRQTRGPSARPFAQLFRVADLIHEALLDDIPTTKRDMYYKDVQLFRSQSTVDRLVDDLAATFQLSRADLNVRASSKGLICGSGLFIHLKSGDVLNISDSEASLIPQAEDIERFQVGEDLAWVLLVEKEAVFQTLCRLRFAIHEALPGPGLIMTGKGYPDVATRQLVRTLSDNLPAHVPILALVDGDAYGIDILSVYKHGSTRMQHENEHLAAARIEWLGLWASELSSLGIDKEALLPITKHDEKKARSMLKRRWLPAQWRRELQHMLFSRRKAEIEVLGAVRASRDADPVLGRDRPAVGGQAGIPLVRYLVAKICAACADPDHELL</sequence>
<comment type="cofactor">
    <cofactor evidence="2">
        <name>Mg(2+)</name>
        <dbReference type="ChEBI" id="CHEBI:18420"/>
    </cofactor>
</comment>
<dbReference type="GO" id="GO:0005524">
    <property type="term" value="F:ATP binding"/>
    <property type="evidence" value="ECO:0007669"/>
    <property type="project" value="InterPro"/>
</dbReference>
<dbReference type="InterPro" id="IPR036078">
    <property type="entry name" value="Spo11/TopoVI_A_sf"/>
</dbReference>
<protein>
    <recommendedName>
        <fullName evidence="5">DNA topoisomerase (ATP-hydrolyzing)</fullName>
        <ecNumber evidence="5">5.6.2.2</ecNumber>
    </recommendedName>
</protein>
<dbReference type="STRING" id="139420.A0A371CX12"/>
<dbReference type="InterPro" id="IPR013049">
    <property type="entry name" value="Spo11/TopoVI_A_N"/>
</dbReference>
<evidence type="ECO:0000256" key="8">
    <source>
        <dbReference type="ARBA" id="ARBA00023029"/>
    </source>
</evidence>
<evidence type="ECO:0000256" key="12">
    <source>
        <dbReference type="PROSITE-ProRule" id="PRU01385"/>
    </source>
</evidence>
<proteinExistence type="inferred from homology"/>
<feature type="domain" description="Spo11/DNA topoisomerase VI subunit A N-terminal" evidence="13">
    <location>
        <begin position="81"/>
        <end position="141"/>
    </location>
</feature>
<dbReference type="PROSITE" id="PS52041">
    <property type="entry name" value="TOPO_IIB"/>
    <property type="match status" value="1"/>
</dbReference>
<evidence type="ECO:0000256" key="3">
    <source>
        <dbReference type="ARBA" id="ARBA00004123"/>
    </source>
</evidence>
<dbReference type="PRINTS" id="PR01551">
    <property type="entry name" value="SPO11HOMOLOG"/>
</dbReference>
<keyword evidence="9 12" id="KW-0238">DNA-binding</keyword>
<dbReference type="PANTHER" id="PTHR10848:SF0">
    <property type="entry name" value="MEIOTIC RECOMBINATION PROTEIN SPO11"/>
    <property type="match status" value="1"/>
</dbReference>
<dbReference type="PANTHER" id="PTHR10848">
    <property type="entry name" value="MEIOTIC RECOMBINATION PROTEIN SPO11"/>
    <property type="match status" value="1"/>
</dbReference>
<evidence type="ECO:0000256" key="7">
    <source>
        <dbReference type="ARBA" id="ARBA00022842"/>
    </source>
</evidence>
<dbReference type="Gene3D" id="1.10.10.10">
    <property type="entry name" value="Winged helix-like DNA-binding domain superfamily/Winged helix DNA-binding domain"/>
    <property type="match status" value="1"/>
</dbReference>
<feature type="active site" description="O-(5'-phospho-DNA)-tyrosine intermediate" evidence="12">
    <location>
        <position position="109"/>
    </location>
</feature>
<comment type="catalytic activity">
    <reaction evidence="1 12">
        <text>ATP-dependent breakage, passage and rejoining of double-stranded DNA.</text>
        <dbReference type="EC" id="5.6.2.2"/>
    </reaction>
</comment>
<dbReference type="InterPro" id="IPR002815">
    <property type="entry name" value="Spo11/TopoVI_A"/>
</dbReference>
<evidence type="ECO:0000256" key="11">
    <source>
        <dbReference type="ARBA" id="ARBA00023242"/>
    </source>
</evidence>
<evidence type="ECO:0000259" key="13">
    <source>
        <dbReference type="Pfam" id="PF04406"/>
    </source>
</evidence>
<keyword evidence="7" id="KW-0460">Magnesium</keyword>
<evidence type="ECO:0000313" key="16">
    <source>
        <dbReference type="Proteomes" id="UP000256964"/>
    </source>
</evidence>
<gene>
    <name evidence="15" type="ORF">OH76DRAFT_1033601</name>
</gene>
<dbReference type="GO" id="GO:0046872">
    <property type="term" value="F:metal ion binding"/>
    <property type="evidence" value="ECO:0007669"/>
    <property type="project" value="UniProtKB-KW"/>
</dbReference>
<dbReference type="GO" id="GO:0003918">
    <property type="term" value="F:DNA topoisomerase type II (double strand cut, ATP-hydrolyzing) activity"/>
    <property type="evidence" value="ECO:0007669"/>
    <property type="project" value="UniProtKB-UniRule"/>
</dbReference>
<dbReference type="InterPro" id="IPR036388">
    <property type="entry name" value="WH-like_DNA-bd_sf"/>
</dbReference>
<keyword evidence="10 12" id="KW-0413">Isomerase</keyword>
<feature type="domain" description="Topoisomerase 6 subunit A/Spo11 TOPRIM" evidence="14">
    <location>
        <begin position="191"/>
        <end position="350"/>
    </location>
</feature>
<evidence type="ECO:0000256" key="4">
    <source>
        <dbReference type="ARBA" id="ARBA00006559"/>
    </source>
</evidence>
<dbReference type="GO" id="GO:0000228">
    <property type="term" value="C:nuclear chromosome"/>
    <property type="evidence" value="ECO:0007669"/>
    <property type="project" value="TreeGrafter"/>
</dbReference>
<dbReference type="EC" id="5.6.2.2" evidence="5"/>
<keyword evidence="16" id="KW-1185">Reference proteome</keyword>
<comment type="subcellular location">
    <subcellularLocation>
        <location evidence="3">Nucleus</location>
    </subcellularLocation>
</comment>
<evidence type="ECO:0000256" key="1">
    <source>
        <dbReference type="ARBA" id="ARBA00000185"/>
    </source>
</evidence>
<evidence type="ECO:0000256" key="5">
    <source>
        <dbReference type="ARBA" id="ARBA00012895"/>
    </source>
</evidence>
<name>A0A371CX12_9APHY</name>